<dbReference type="Pfam" id="PF04073">
    <property type="entry name" value="tRNA_edit"/>
    <property type="match status" value="1"/>
</dbReference>
<dbReference type="InterPro" id="IPR036754">
    <property type="entry name" value="YbaK/aa-tRNA-synt-asso_dom_sf"/>
</dbReference>
<protein>
    <submittedName>
        <fullName evidence="2">YbaK/EbsC family protein</fullName>
    </submittedName>
</protein>
<keyword evidence="3" id="KW-1185">Reference proteome</keyword>
<gene>
    <name evidence="2" type="ORF">MNODULE_21165</name>
</gene>
<feature type="domain" description="YbaK/aminoacyl-tRNA synthetase-associated" evidence="1">
    <location>
        <begin position="48"/>
        <end position="168"/>
    </location>
</feature>
<evidence type="ECO:0000313" key="3">
    <source>
        <dbReference type="Proteomes" id="UP000534783"/>
    </source>
</evidence>
<organism evidence="2 3">
    <name type="scientific">Candidatus Manganitrophus noduliformans</name>
    <dbReference type="NCBI Taxonomy" id="2606439"/>
    <lineage>
        <taxon>Bacteria</taxon>
        <taxon>Pseudomonadati</taxon>
        <taxon>Nitrospirota</taxon>
        <taxon>Nitrospiria</taxon>
        <taxon>Candidatus Troglogloeales</taxon>
        <taxon>Candidatus Manganitrophaceae</taxon>
        <taxon>Candidatus Manganitrophus</taxon>
    </lineage>
</organism>
<dbReference type="InterPro" id="IPR007214">
    <property type="entry name" value="YbaK/aa-tRNA-synth-assoc-dom"/>
</dbReference>
<accession>A0A7X6DTU4</accession>
<name>A0A7X6DTU4_9BACT</name>
<evidence type="ECO:0000259" key="1">
    <source>
        <dbReference type="Pfam" id="PF04073"/>
    </source>
</evidence>
<sequence>MKLTPNTKWDGLKKWFFNLFEKEKYPAVMVRVEAFLRENEIPYRILQHPEASSASELAESLHVSGKRVAKVVIVRAKGRYAMVVLPSHLQINLQRLARLLKVNHLRLAAEGELKALFPDCEVGAMPPFGNLYGIPVYVDVSMRLDPLFVFAVGTRHDAIEIFYRDFEKSVKPKVGIFAAVPIERLAV</sequence>
<dbReference type="RefSeq" id="WP_168063202.1">
    <property type="nucleotide sequence ID" value="NZ_VTOW01000005.1"/>
</dbReference>
<dbReference type="AlphaFoldDB" id="A0A7X6DTU4"/>
<dbReference type="CDD" id="cd04332">
    <property type="entry name" value="YbaK_like"/>
    <property type="match status" value="1"/>
</dbReference>
<dbReference type="GO" id="GO:0002161">
    <property type="term" value="F:aminoacyl-tRNA deacylase activity"/>
    <property type="evidence" value="ECO:0007669"/>
    <property type="project" value="InterPro"/>
</dbReference>
<dbReference type="Proteomes" id="UP000534783">
    <property type="component" value="Unassembled WGS sequence"/>
</dbReference>
<reference evidence="2 3" key="1">
    <citation type="journal article" date="2020" name="Nature">
        <title>Bacterial chemolithoautotrophy via manganese oxidation.</title>
        <authorList>
            <person name="Yu H."/>
            <person name="Leadbetter J.R."/>
        </authorList>
    </citation>
    <scope>NUCLEOTIDE SEQUENCE [LARGE SCALE GENOMIC DNA]</scope>
    <source>
        <strain evidence="2 3">Mn-1</strain>
    </source>
</reference>
<dbReference type="Gene3D" id="3.90.960.10">
    <property type="entry name" value="YbaK/aminoacyl-tRNA synthetase-associated domain"/>
    <property type="match status" value="1"/>
</dbReference>
<proteinExistence type="predicted"/>
<dbReference type="SUPFAM" id="SSF55826">
    <property type="entry name" value="YbaK/ProRS associated domain"/>
    <property type="match status" value="1"/>
</dbReference>
<comment type="caution">
    <text evidence="2">The sequence shown here is derived from an EMBL/GenBank/DDBJ whole genome shotgun (WGS) entry which is preliminary data.</text>
</comment>
<dbReference type="EMBL" id="VTOW01000005">
    <property type="protein sequence ID" value="NKE73272.1"/>
    <property type="molecule type" value="Genomic_DNA"/>
</dbReference>
<evidence type="ECO:0000313" key="2">
    <source>
        <dbReference type="EMBL" id="NKE73272.1"/>
    </source>
</evidence>